<feature type="compositionally biased region" description="Basic residues" evidence="9">
    <location>
        <begin position="812"/>
        <end position="839"/>
    </location>
</feature>
<feature type="domain" description="Toprim" evidence="10">
    <location>
        <begin position="3"/>
        <end position="113"/>
    </location>
</feature>
<dbReference type="InterPro" id="IPR023405">
    <property type="entry name" value="Topo_IA_core_domain"/>
</dbReference>
<dbReference type="InterPro" id="IPR013824">
    <property type="entry name" value="Topo_IA_cen_sub1"/>
</dbReference>
<comment type="subunit">
    <text evidence="8">Monomer.</text>
</comment>
<dbReference type="GO" id="GO:0003917">
    <property type="term" value="F:DNA topoisomerase type I (single strand cut, ATP-independent) activity"/>
    <property type="evidence" value="ECO:0007669"/>
    <property type="project" value="UniProtKB-UniRule"/>
</dbReference>
<feature type="site" description="Interaction with DNA" evidence="8">
    <location>
        <position position="159"/>
    </location>
</feature>
<dbReference type="InterPro" id="IPR025589">
    <property type="entry name" value="Toprim_C_rpt"/>
</dbReference>
<dbReference type="NCBIfam" id="TIGR01051">
    <property type="entry name" value="topA_bact"/>
    <property type="match status" value="1"/>
</dbReference>
<keyword evidence="3" id="KW-0479">Metal-binding</keyword>
<dbReference type="Gene3D" id="3.40.50.140">
    <property type="match status" value="1"/>
</dbReference>
<evidence type="ECO:0000259" key="10">
    <source>
        <dbReference type="PROSITE" id="PS50880"/>
    </source>
</evidence>
<dbReference type="PROSITE" id="PS50880">
    <property type="entry name" value="TOPRIM"/>
    <property type="match status" value="1"/>
</dbReference>
<keyword evidence="6 8" id="KW-0238">DNA-binding</keyword>
<dbReference type="GO" id="GO:0046872">
    <property type="term" value="F:metal ion binding"/>
    <property type="evidence" value="ECO:0007669"/>
    <property type="project" value="UniProtKB-KW"/>
</dbReference>
<dbReference type="Gene3D" id="1.10.460.10">
    <property type="entry name" value="Topoisomerase I, domain 2"/>
    <property type="match status" value="1"/>
</dbReference>
<dbReference type="InterPro" id="IPR003601">
    <property type="entry name" value="Topo_IA_2"/>
</dbReference>
<dbReference type="EMBL" id="NFZS01000006">
    <property type="protein sequence ID" value="RAO74666.1"/>
    <property type="molecule type" value="Genomic_DNA"/>
</dbReference>
<accession>A0A328P0Y9</accession>
<evidence type="ECO:0000259" key="11">
    <source>
        <dbReference type="PROSITE" id="PS52039"/>
    </source>
</evidence>
<dbReference type="InterPro" id="IPR028612">
    <property type="entry name" value="Topoisom_1_IA"/>
</dbReference>
<dbReference type="InterPro" id="IPR013497">
    <property type="entry name" value="Topo_IA_cen"/>
</dbReference>
<feature type="site" description="Interaction with DNA" evidence="8">
    <location>
        <position position="33"/>
    </location>
</feature>
<dbReference type="HAMAP" id="MF_00952">
    <property type="entry name" value="Topoisom_1_prok"/>
    <property type="match status" value="1"/>
</dbReference>
<feature type="region of interest" description="Interaction with DNA" evidence="8">
    <location>
        <begin position="167"/>
        <end position="172"/>
    </location>
</feature>
<dbReference type="PANTHER" id="PTHR42785:SF1">
    <property type="entry name" value="DNA TOPOISOMERASE"/>
    <property type="match status" value="1"/>
</dbReference>
<evidence type="ECO:0000313" key="13">
    <source>
        <dbReference type="Proteomes" id="UP000248926"/>
    </source>
</evidence>
<dbReference type="Pfam" id="PF01751">
    <property type="entry name" value="Toprim"/>
    <property type="match status" value="1"/>
</dbReference>
<sequence length="839" mass="92843">MAKNLLIVESPAKAKTINKYLGKDFQVLASYGHVRDLKPKEGAVDPDHGFAMAYEVIDRNEKHVDAIAKAAKVADDIYLATDLDREGEAISWHISEILKERGLTKGKQLHRVVFSEITPKAIKAAVAAPRQLSLDMVDAQQARRALDYLVGFNLSPVLWRKVQRGLSAGRVQSPALRMIVEREEEIEAFKAREYWTVEAALRHAEGDFTARLTKLNGKKFEQFDLTNEHDAMAARAALKEAAHGRLTVSEVGSKERKRRPAPPFTTSTLQQEAARKLGFSTSRTMKIAQGLYEGVSLGSEGNVGLITYMRTDSVALSEDAVGELRELIARDFGRKALPDHPQTYKAKSKNAQEAHEAVRPTSAMRTPREVASFLNDEQRKLYELIWKRTVACQMIHATLNTVSVDFDLKHVAGGDAAFRSTGTTVVDPGFLAVYEEGRDQKSADDDDEGRRLPKLDVGEQVALHDIVADQHFTEPPPRYSEASLVKTLEEYGIGRPSTYASIIQVLLNREYVFLDSRRFKPTDVGRAVSKFLTSHFTRYVDYDFTAKLEDELDAVSRGEEAWVPLMERFWQPFKQQVEEKTETVDRSEATGARELGTDPKTGKPVSVRLGRYGPYAQIGDKDTDEKLQFASLRPGTSMHTITLDEALELFKLPRKLGQAENGDEVSVGVGRFGPFVKQGSTYASLKAEDDPYTIELPRALQIVQEKLEMIANRIIKDFGNGVQVLNGRFGPYITDGEKNARIPKDQEPKELTEAQCIELLAAAPVKKGRGAFKKAAAKKAPAEKKPATKKATAKTATAKKAATKKAAATKKTAAKKTVAKKTTAKKATAKKAASKKTTA</sequence>
<keyword evidence="4" id="KW-0460">Magnesium</keyword>
<feature type="site" description="Interaction with DNA" evidence="8">
    <location>
        <position position="144"/>
    </location>
</feature>
<feature type="region of interest" description="Disordered" evidence="9">
    <location>
        <begin position="339"/>
        <end position="364"/>
    </location>
</feature>
<feature type="region of interest" description="Disordered" evidence="9">
    <location>
        <begin position="581"/>
        <end position="603"/>
    </location>
</feature>
<keyword evidence="5 8" id="KW-0799">Topoisomerase</keyword>
<evidence type="ECO:0000256" key="2">
    <source>
        <dbReference type="ARBA" id="ARBA00009446"/>
    </source>
</evidence>
<dbReference type="OrthoDB" id="9804262at2"/>
<dbReference type="InterPro" id="IPR000380">
    <property type="entry name" value="Topo_IA"/>
</dbReference>
<comment type="caution">
    <text evidence="8">Lacks conserved residue(s) required for the propagation of feature annotation.</text>
</comment>
<comment type="caution">
    <text evidence="12">The sequence shown here is derived from an EMBL/GenBank/DDBJ whole genome shotgun (WGS) entry which is preliminary data.</text>
</comment>
<feature type="domain" description="Topo IA-type catalytic" evidence="11">
    <location>
        <begin position="133"/>
        <end position="577"/>
    </location>
</feature>
<dbReference type="GO" id="GO:0006265">
    <property type="term" value="P:DNA topological change"/>
    <property type="evidence" value="ECO:0007669"/>
    <property type="project" value="UniProtKB-UniRule"/>
</dbReference>
<dbReference type="Pfam" id="PF13368">
    <property type="entry name" value="Toprim_C_rpt"/>
    <property type="match status" value="3"/>
</dbReference>
<evidence type="ECO:0000256" key="6">
    <source>
        <dbReference type="ARBA" id="ARBA00023125"/>
    </source>
</evidence>
<evidence type="ECO:0000313" key="12">
    <source>
        <dbReference type="EMBL" id="RAO74666.1"/>
    </source>
</evidence>
<evidence type="ECO:0000256" key="4">
    <source>
        <dbReference type="ARBA" id="ARBA00022842"/>
    </source>
</evidence>
<dbReference type="CDD" id="cd00186">
    <property type="entry name" value="TOP1Ac"/>
    <property type="match status" value="1"/>
</dbReference>
<evidence type="ECO:0000256" key="5">
    <source>
        <dbReference type="ARBA" id="ARBA00023029"/>
    </source>
</evidence>
<keyword evidence="7 8" id="KW-0413">Isomerase</keyword>
<evidence type="ECO:0000256" key="8">
    <source>
        <dbReference type="HAMAP-Rule" id="MF_00952"/>
    </source>
</evidence>
<feature type="active site" description="O-(5'-phospho-DNA)-tyrosine intermediate" evidence="8">
    <location>
        <position position="308"/>
    </location>
</feature>
<comment type="function">
    <text evidence="8">Releases the supercoiling and torsional tension of DNA, which is introduced during the DNA replication and transcription, by transiently cleaving and rejoining one strand of the DNA duplex. Introduces a single-strand break via transesterification at a target site in duplex DNA. The scissile phosphodiester is attacked by the catalytic tyrosine of the enzyme, resulting in the formation of a DNA-(5'-phosphotyrosyl)-enzyme intermediate and the expulsion of a 3'-OH DNA strand. The free DNA strand then undergoes passage around the unbroken strand, thus removing DNA supercoils. Finally, in the religation step, the DNA 3'-OH attacks the covalent intermediate to expel the active-site tyrosine and restore the DNA phosphodiester backbone.</text>
</comment>
<dbReference type="PRINTS" id="PR00417">
    <property type="entry name" value="PRTPISMRASEI"/>
</dbReference>
<comment type="catalytic activity">
    <reaction evidence="1 8">
        <text>ATP-independent breakage of single-stranded DNA, followed by passage and rejoining.</text>
        <dbReference type="EC" id="5.6.2.1"/>
    </reaction>
</comment>
<evidence type="ECO:0000256" key="3">
    <source>
        <dbReference type="ARBA" id="ARBA00022723"/>
    </source>
</evidence>
<protein>
    <recommendedName>
        <fullName evidence="8">DNA topoisomerase 1</fullName>
        <ecNumber evidence="8">5.6.2.1</ecNumber>
    </recommendedName>
    <alternativeName>
        <fullName evidence="8">DNA topoisomerase I</fullName>
    </alternativeName>
</protein>
<dbReference type="SUPFAM" id="SSF56712">
    <property type="entry name" value="Prokaryotic type I DNA topoisomerase"/>
    <property type="match status" value="1"/>
</dbReference>
<dbReference type="Gene3D" id="1.10.290.10">
    <property type="entry name" value="Topoisomerase I, domain 4"/>
    <property type="match status" value="1"/>
</dbReference>
<feature type="site" description="Interaction with DNA" evidence="8">
    <location>
        <position position="509"/>
    </location>
</feature>
<name>A0A328P0Y9_9GAMM</name>
<dbReference type="SMART" id="SM00437">
    <property type="entry name" value="TOP1Ac"/>
    <property type="match status" value="1"/>
</dbReference>
<feature type="region of interest" description="Disordered" evidence="9">
    <location>
        <begin position="776"/>
        <end position="839"/>
    </location>
</feature>
<evidence type="ECO:0000256" key="1">
    <source>
        <dbReference type="ARBA" id="ARBA00000213"/>
    </source>
</evidence>
<dbReference type="InterPro" id="IPR013825">
    <property type="entry name" value="Topo_IA_cen_sub2"/>
</dbReference>
<dbReference type="Pfam" id="PF01131">
    <property type="entry name" value="Topoisom_bac"/>
    <property type="match status" value="1"/>
</dbReference>
<proteinExistence type="inferred from homology"/>
<dbReference type="Gene3D" id="2.70.20.10">
    <property type="entry name" value="Topoisomerase I, domain 3"/>
    <property type="match status" value="1"/>
</dbReference>
<feature type="region of interest" description="Disordered" evidence="9">
    <location>
        <begin position="248"/>
        <end position="267"/>
    </location>
</feature>
<gene>
    <name evidence="8" type="primary">topA</name>
    <name evidence="12" type="ORF">CA260_20060</name>
</gene>
<dbReference type="InterPro" id="IPR013826">
    <property type="entry name" value="Topo_IA_cen_sub3"/>
</dbReference>
<dbReference type="CDD" id="cd03363">
    <property type="entry name" value="TOPRIM_TopoIA_TopoI"/>
    <property type="match status" value="1"/>
</dbReference>
<dbReference type="GO" id="GO:0003677">
    <property type="term" value="F:DNA binding"/>
    <property type="evidence" value="ECO:0007669"/>
    <property type="project" value="UniProtKB-KW"/>
</dbReference>
<dbReference type="SMART" id="SM00493">
    <property type="entry name" value="TOPRIM"/>
    <property type="match status" value="1"/>
</dbReference>
<dbReference type="NCBIfam" id="NF006451">
    <property type="entry name" value="PRK08780.1"/>
    <property type="match status" value="1"/>
</dbReference>
<reference evidence="12 13" key="1">
    <citation type="journal article" date="2018" name="Genet. Mol. Biol.">
        <title>The genome sequence of Dyella jiangningensis FCAV SCS01 from a lignocellulose-decomposing microbial consortium metagenome reveals potential for biotechnological applications.</title>
        <authorList>
            <person name="Desiderato J.G."/>
            <person name="Alvarenga D.O."/>
            <person name="Constancio M.T.L."/>
            <person name="Alves L.M.C."/>
            <person name="Varani A.M."/>
        </authorList>
    </citation>
    <scope>NUCLEOTIDE SEQUENCE [LARGE SCALE GENOMIC DNA]</scope>
    <source>
        <strain evidence="12 13">FCAV SCS01</strain>
    </source>
</reference>
<feature type="compositionally biased region" description="Low complexity" evidence="9">
    <location>
        <begin position="793"/>
        <end position="811"/>
    </location>
</feature>
<organism evidence="12 13">
    <name type="scientific">Dyella jiangningensis</name>
    <dbReference type="NCBI Taxonomy" id="1379159"/>
    <lineage>
        <taxon>Bacteria</taxon>
        <taxon>Pseudomonadati</taxon>
        <taxon>Pseudomonadota</taxon>
        <taxon>Gammaproteobacteria</taxon>
        <taxon>Lysobacterales</taxon>
        <taxon>Rhodanobacteraceae</taxon>
        <taxon>Dyella</taxon>
    </lineage>
</organism>
<dbReference type="Proteomes" id="UP000248926">
    <property type="component" value="Unassembled WGS sequence"/>
</dbReference>
<evidence type="ECO:0000256" key="9">
    <source>
        <dbReference type="SAM" id="MobiDB-lite"/>
    </source>
</evidence>
<feature type="site" description="Interaction with DNA" evidence="8">
    <location>
        <position position="147"/>
    </location>
</feature>
<dbReference type="InterPro" id="IPR006171">
    <property type="entry name" value="TOPRIM_dom"/>
</dbReference>
<dbReference type="SMART" id="SM00436">
    <property type="entry name" value="TOP1Bc"/>
    <property type="match status" value="1"/>
</dbReference>
<dbReference type="InterPro" id="IPR005733">
    <property type="entry name" value="TopoI_bac-type"/>
</dbReference>
<dbReference type="AlphaFoldDB" id="A0A328P0Y9"/>
<dbReference type="EC" id="5.6.2.1" evidence="8"/>
<keyword evidence="13" id="KW-1185">Reference proteome</keyword>
<feature type="site" description="Interaction with DNA" evidence="8">
    <location>
        <position position="143"/>
    </location>
</feature>
<comment type="similarity">
    <text evidence="2 8">Belongs to the type IA topoisomerase family.</text>
</comment>
<dbReference type="RefSeq" id="WP_111984841.1">
    <property type="nucleotide sequence ID" value="NZ_NFZS01000006.1"/>
</dbReference>
<dbReference type="InterPro" id="IPR023406">
    <property type="entry name" value="Topo_IA_AS"/>
</dbReference>
<dbReference type="InterPro" id="IPR003602">
    <property type="entry name" value="Topo_IA_DNA-bd_dom"/>
</dbReference>
<feature type="site" description="Interaction with DNA" evidence="8">
    <location>
        <position position="310"/>
    </location>
</feature>
<evidence type="ECO:0000256" key="7">
    <source>
        <dbReference type="ARBA" id="ARBA00023235"/>
    </source>
</evidence>
<dbReference type="InterPro" id="IPR034149">
    <property type="entry name" value="TOPRIM_TopoI"/>
</dbReference>
<dbReference type="PANTHER" id="PTHR42785">
    <property type="entry name" value="DNA TOPOISOMERASE, TYPE IA, CORE"/>
    <property type="match status" value="1"/>
</dbReference>
<dbReference type="PROSITE" id="PS52039">
    <property type="entry name" value="TOPO_IA_2"/>
    <property type="match status" value="1"/>
</dbReference>
<dbReference type="PROSITE" id="PS00396">
    <property type="entry name" value="TOPO_IA_1"/>
    <property type="match status" value="1"/>
</dbReference>